<accession>A0A1B4V992</accession>
<dbReference type="PANTHER" id="PTHR42208:SF1">
    <property type="entry name" value="HEAVY METAL TRANSPORTER"/>
    <property type="match status" value="1"/>
</dbReference>
<gene>
    <name evidence="3" type="ORF">SVA_3573</name>
</gene>
<dbReference type="AlphaFoldDB" id="A0A1B4V992"/>
<feature type="transmembrane region" description="Helical" evidence="1">
    <location>
        <begin position="176"/>
        <end position="199"/>
    </location>
</feature>
<dbReference type="Proteomes" id="UP000218899">
    <property type="component" value="Chromosome"/>
</dbReference>
<dbReference type="KEGG" id="sva:SVA_3573"/>
<keyword evidence="1" id="KW-0472">Membrane</keyword>
<keyword evidence="1" id="KW-1133">Transmembrane helix</keyword>
<feature type="transmembrane region" description="Helical" evidence="1">
    <location>
        <begin position="59"/>
        <end position="80"/>
    </location>
</feature>
<name>A0A1B4V992_9GAMM</name>
<sequence>MHTDLPLLSAFLVGLLGSVHCLGMCGGIVGALTLGLPEATRRSTWSLLPYLLAYNAGRIATYALLGALLGWLAGAAAGAVPLGDARFLGKWISGLFMVALGLYLAGWWPGLVWLERLGGTVWRRIEPFGRRLLPVRNPAQAAGVGLVWGWLPCGMVYAALAFAVTSGSAGGSAARMAVFGLGTLPMMLAVGGAAAWFSGFVRHPLVRATAGLLVIAFGVLMLSMPVPPAGHGRHAAPAAGHLDHAPAIAGHPAR</sequence>
<feature type="domain" description="Urease accessory protein UreH-like transmembrane" evidence="2">
    <location>
        <begin position="10"/>
        <end position="219"/>
    </location>
</feature>
<dbReference type="RefSeq" id="WP_096462437.1">
    <property type="nucleotide sequence ID" value="NZ_AP014936.1"/>
</dbReference>
<reference evidence="3 4" key="1">
    <citation type="submission" date="2015-08" db="EMBL/GenBank/DDBJ databases">
        <title>Complete genome sequence of Sulfurifustis variabilis.</title>
        <authorList>
            <person name="Miura A."/>
            <person name="Kojima H."/>
            <person name="Fukui M."/>
        </authorList>
    </citation>
    <scope>NUCLEOTIDE SEQUENCE [LARGE SCALE GENOMIC DNA]</scope>
    <source>
        <strain evidence="4">skN76</strain>
    </source>
</reference>
<organism evidence="3 4">
    <name type="scientific">Sulfurifustis variabilis</name>
    <dbReference type="NCBI Taxonomy" id="1675686"/>
    <lineage>
        <taxon>Bacteria</taxon>
        <taxon>Pseudomonadati</taxon>
        <taxon>Pseudomonadota</taxon>
        <taxon>Gammaproteobacteria</taxon>
        <taxon>Acidiferrobacterales</taxon>
        <taxon>Acidiferrobacteraceae</taxon>
        <taxon>Sulfurifustis</taxon>
    </lineage>
</organism>
<dbReference type="Pfam" id="PF13386">
    <property type="entry name" value="DsbD_2"/>
    <property type="match status" value="1"/>
</dbReference>
<dbReference type="PANTHER" id="PTHR42208">
    <property type="entry name" value="HEAVY METAL TRANSPORTER-RELATED"/>
    <property type="match status" value="1"/>
</dbReference>
<keyword evidence="1" id="KW-0812">Transmembrane</keyword>
<proteinExistence type="predicted"/>
<evidence type="ECO:0000259" key="2">
    <source>
        <dbReference type="Pfam" id="PF13386"/>
    </source>
</evidence>
<dbReference type="OrthoDB" id="9798690at2"/>
<evidence type="ECO:0000313" key="3">
    <source>
        <dbReference type="EMBL" id="BAU50109.1"/>
    </source>
</evidence>
<evidence type="ECO:0000313" key="4">
    <source>
        <dbReference type="Proteomes" id="UP000218899"/>
    </source>
</evidence>
<feature type="transmembrane region" description="Helical" evidence="1">
    <location>
        <begin position="87"/>
        <end position="108"/>
    </location>
</feature>
<feature type="transmembrane region" description="Helical" evidence="1">
    <location>
        <begin position="205"/>
        <end position="224"/>
    </location>
</feature>
<dbReference type="EMBL" id="AP014936">
    <property type="protein sequence ID" value="BAU50109.1"/>
    <property type="molecule type" value="Genomic_DNA"/>
</dbReference>
<protein>
    <submittedName>
        <fullName evidence="3">Membrane protein</fullName>
    </submittedName>
</protein>
<dbReference type="InterPro" id="IPR039447">
    <property type="entry name" value="UreH-like_TM_dom"/>
</dbReference>
<feature type="transmembrane region" description="Helical" evidence="1">
    <location>
        <begin position="141"/>
        <end position="164"/>
    </location>
</feature>
<keyword evidence="4" id="KW-1185">Reference proteome</keyword>
<evidence type="ECO:0000256" key="1">
    <source>
        <dbReference type="SAM" id="Phobius"/>
    </source>
</evidence>